<keyword evidence="4 11" id="KW-1133">Transmembrane helix</keyword>
<evidence type="ECO:0000256" key="6">
    <source>
        <dbReference type="ARBA" id="ARBA00023136"/>
    </source>
</evidence>
<dbReference type="PROSITE" id="PS50262">
    <property type="entry name" value="G_PROTEIN_RECEP_F1_2"/>
    <property type="match status" value="1"/>
</dbReference>
<evidence type="ECO:0000256" key="10">
    <source>
        <dbReference type="SAM" id="MobiDB-lite"/>
    </source>
</evidence>
<dbReference type="AlphaFoldDB" id="A0A7N4P4I6"/>
<reference evidence="13" key="3">
    <citation type="submission" date="2025-09" db="UniProtKB">
        <authorList>
            <consortium name="Ensembl"/>
        </authorList>
    </citation>
    <scope>IDENTIFICATION</scope>
</reference>
<reference evidence="13" key="2">
    <citation type="submission" date="2025-08" db="UniProtKB">
        <authorList>
            <consortium name="Ensembl"/>
        </authorList>
    </citation>
    <scope>IDENTIFICATION</scope>
</reference>
<evidence type="ECO:0000256" key="1">
    <source>
        <dbReference type="ARBA" id="ARBA00004651"/>
    </source>
</evidence>
<dbReference type="InterPro" id="IPR017452">
    <property type="entry name" value="GPCR_Rhodpsn_7TM"/>
</dbReference>
<dbReference type="Ensembl" id="ENSSHAT00000042881.1">
    <property type="protein sequence ID" value="ENSSHAP00000032204.1"/>
    <property type="gene ID" value="ENSSHAG00000031503.1"/>
</dbReference>
<dbReference type="SUPFAM" id="SSF81321">
    <property type="entry name" value="Family A G protein-coupled receptor-like"/>
    <property type="match status" value="1"/>
</dbReference>
<keyword evidence="14" id="KW-1185">Reference proteome</keyword>
<dbReference type="RefSeq" id="XP_031806079.1">
    <property type="nucleotide sequence ID" value="XM_031950219.1"/>
</dbReference>
<evidence type="ECO:0000256" key="11">
    <source>
        <dbReference type="SAM" id="Phobius"/>
    </source>
</evidence>
<keyword evidence="8" id="KW-0325">Glycoprotein</keyword>
<evidence type="ECO:0000256" key="8">
    <source>
        <dbReference type="ARBA" id="ARBA00023180"/>
    </source>
</evidence>
<evidence type="ECO:0000256" key="4">
    <source>
        <dbReference type="ARBA" id="ARBA00022989"/>
    </source>
</evidence>
<keyword evidence="2" id="KW-1003">Cell membrane</keyword>
<dbReference type="GO" id="GO:0019722">
    <property type="term" value="P:calcium-mediated signaling"/>
    <property type="evidence" value="ECO:0007669"/>
    <property type="project" value="TreeGrafter"/>
</dbReference>
<protein>
    <recommendedName>
        <fullName evidence="12">G-protein coupled receptors family 1 profile domain-containing protein</fullName>
    </recommendedName>
</protein>
<dbReference type="PANTHER" id="PTHR10489">
    <property type="entry name" value="CELL ADHESION MOLECULE"/>
    <property type="match status" value="1"/>
</dbReference>
<feature type="transmembrane region" description="Helical" evidence="11">
    <location>
        <begin position="220"/>
        <end position="246"/>
    </location>
</feature>
<feature type="compositionally biased region" description="Polar residues" evidence="10">
    <location>
        <begin position="321"/>
        <end position="332"/>
    </location>
</feature>
<keyword evidence="3 11" id="KW-0812">Transmembrane</keyword>
<dbReference type="Pfam" id="PF00001">
    <property type="entry name" value="7tm_1"/>
    <property type="match status" value="1"/>
</dbReference>
<dbReference type="Proteomes" id="UP000007648">
    <property type="component" value="Unassembled WGS sequence"/>
</dbReference>
<dbReference type="GO" id="GO:0009897">
    <property type="term" value="C:external side of plasma membrane"/>
    <property type="evidence" value="ECO:0007669"/>
    <property type="project" value="TreeGrafter"/>
</dbReference>
<name>A0A7N4P4I6_SARHA</name>
<dbReference type="GO" id="GO:0060326">
    <property type="term" value="P:cell chemotaxis"/>
    <property type="evidence" value="ECO:0007669"/>
    <property type="project" value="TreeGrafter"/>
</dbReference>
<dbReference type="InParanoid" id="A0A7N4P4I6"/>
<feature type="transmembrane region" description="Helical" evidence="11">
    <location>
        <begin position="138"/>
        <end position="157"/>
    </location>
</feature>
<keyword evidence="5" id="KW-0297">G-protein coupled receptor</keyword>
<accession>A0A7N4P4I6</accession>
<evidence type="ECO:0000259" key="12">
    <source>
        <dbReference type="PROSITE" id="PS50262"/>
    </source>
</evidence>
<dbReference type="GO" id="GO:0004974">
    <property type="term" value="F:leukotriene receptor activity"/>
    <property type="evidence" value="ECO:0007669"/>
    <property type="project" value="UniProtKB-ARBA"/>
</dbReference>
<evidence type="ECO:0000313" key="13">
    <source>
        <dbReference type="Ensembl" id="ENSSHAP00000032204.1"/>
    </source>
</evidence>
<dbReference type="GO" id="GO:0019957">
    <property type="term" value="F:C-C chemokine binding"/>
    <property type="evidence" value="ECO:0007669"/>
    <property type="project" value="TreeGrafter"/>
</dbReference>
<organism evidence="13 14">
    <name type="scientific">Sarcophilus harrisii</name>
    <name type="common">Tasmanian devil</name>
    <name type="synonym">Sarcophilus laniarius</name>
    <dbReference type="NCBI Taxonomy" id="9305"/>
    <lineage>
        <taxon>Eukaryota</taxon>
        <taxon>Metazoa</taxon>
        <taxon>Chordata</taxon>
        <taxon>Craniata</taxon>
        <taxon>Vertebrata</taxon>
        <taxon>Euteleostomi</taxon>
        <taxon>Mammalia</taxon>
        <taxon>Metatheria</taxon>
        <taxon>Dasyuromorphia</taxon>
        <taxon>Dasyuridae</taxon>
        <taxon>Sarcophilus</taxon>
    </lineage>
</organism>
<sequence>MASDYSGEESDSPVALNVARQVACALLGLAFALGVPGNLTVVWTVCRRMSAPPPTVLLIVNLAAADLLTLLTVPFWIHALAGPWSLGPFVCQGLVWLVNASMYSGVLLITLLSAERLVALARPFHLQRWWRRAGARRVLALLWVTALALAVPATLTADTDACLQRQFSSGRQLVTLLLLETLAGFVGPFTVTAVCSACVRSRLRRLRHPGRQRAGRIVTAVVLVFAACWLPYHLSNAAAVAAELLAAPPAEPAGWLHSAAHVGHNVSAPLVFLSSCINPLLYAFAARRIARAGGLAGLFARMVPDFYSEGAQHGDSRTARENTSGQPLDSAE</sequence>
<evidence type="ECO:0000256" key="7">
    <source>
        <dbReference type="ARBA" id="ARBA00023170"/>
    </source>
</evidence>
<dbReference type="OrthoDB" id="8888529at2759"/>
<dbReference type="Gene3D" id="1.20.1070.10">
    <property type="entry name" value="Rhodopsin 7-helix transmembrane proteins"/>
    <property type="match status" value="1"/>
</dbReference>
<feature type="transmembrane region" description="Helical" evidence="11">
    <location>
        <begin position="20"/>
        <end position="43"/>
    </location>
</feature>
<feature type="transmembrane region" description="Helical" evidence="11">
    <location>
        <begin position="97"/>
        <end position="118"/>
    </location>
</feature>
<feature type="transmembrane region" description="Helical" evidence="11">
    <location>
        <begin position="177"/>
        <end position="199"/>
    </location>
</feature>
<dbReference type="FunFam" id="1.20.1070.10:FF:000109">
    <property type="entry name" value="Leukotriene B4 receptor"/>
    <property type="match status" value="1"/>
</dbReference>
<evidence type="ECO:0000256" key="9">
    <source>
        <dbReference type="ARBA" id="ARBA00023224"/>
    </source>
</evidence>
<dbReference type="InterPro" id="IPR050119">
    <property type="entry name" value="CCR1-9-like"/>
</dbReference>
<keyword evidence="6 11" id="KW-0472">Membrane</keyword>
<dbReference type="GeneID" id="116421322"/>
<keyword evidence="7" id="KW-0675">Receptor</keyword>
<feature type="transmembrane region" description="Helical" evidence="11">
    <location>
        <begin position="55"/>
        <end position="77"/>
    </location>
</feature>
<dbReference type="PANTHER" id="PTHR10489:SF946">
    <property type="entry name" value="LEUKOTRIENE B4 RECEPTOR 1-LIKE"/>
    <property type="match status" value="1"/>
</dbReference>
<dbReference type="KEGG" id="shr:116421322"/>
<comment type="subcellular location">
    <subcellularLocation>
        <location evidence="1">Cell membrane</location>
        <topology evidence="1">Multi-pass membrane protein</topology>
    </subcellularLocation>
</comment>
<evidence type="ECO:0000256" key="3">
    <source>
        <dbReference type="ARBA" id="ARBA00022692"/>
    </source>
</evidence>
<evidence type="ECO:0000256" key="2">
    <source>
        <dbReference type="ARBA" id="ARBA00022475"/>
    </source>
</evidence>
<gene>
    <name evidence="13" type="primary">LOC116421322</name>
</gene>
<feature type="domain" description="G-protein coupled receptors family 1 profile" evidence="12">
    <location>
        <begin position="37"/>
        <end position="282"/>
    </location>
</feature>
<dbReference type="InterPro" id="IPR000276">
    <property type="entry name" value="GPCR_Rhodpsn"/>
</dbReference>
<feature type="region of interest" description="Disordered" evidence="10">
    <location>
        <begin position="311"/>
        <end position="332"/>
    </location>
</feature>
<dbReference type="GeneTree" id="ENSGT00950000182966"/>
<dbReference type="GO" id="GO:0006955">
    <property type="term" value="P:immune response"/>
    <property type="evidence" value="ECO:0007669"/>
    <property type="project" value="TreeGrafter"/>
</dbReference>
<dbReference type="GO" id="GO:0007204">
    <property type="term" value="P:positive regulation of cytosolic calcium ion concentration"/>
    <property type="evidence" value="ECO:0007669"/>
    <property type="project" value="TreeGrafter"/>
</dbReference>
<evidence type="ECO:0000313" key="14">
    <source>
        <dbReference type="Proteomes" id="UP000007648"/>
    </source>
</evidence>
<feature type="transmembrane region" description="Helical" evidence="11">
    <location>
        <begin position="266"/>
        <end position="285"/>
    </location>
</feature>
<reference evidence="13 14" key="1">
    <citation type="journal article" date="2011" name="Proc. Natl. Acad. Sci. U.S.A.">
        <title>Genetic diversity and population structure of the endangered marsupial Sarcophilus harrisii (Tasmanian devil).</title>
        <authorList>
            <person name="Miller W."/>
            <person name="Hayes V.M."/>
            <person name="Ratan A."/>
            <person name="Petersen D.C."/>
            <person name="Wittekindt N.E."/>
            <person name="Miller J."/>
            <person name="Walenz B."/>
            <person name="Knight J."/>
            <person name="Qi J."/>
            <person name="Zhao F."/>
            <person name="Wang Q."/>
            <person name="Bedoya-Reina O.C."/>
            <person name="Katiyar N."/>
            <person name="Tomsho L.P."/>
            <person name="Kasson L.M."/>
            <person name="Hardie R.A."/>
            <person name="Woodbridge P."/>
            <person name="Tindall E.A."/>
            <person name="Bertelsen M.F."/>
            <person name="Dixon D."/>
            <person name="Pyecroft S."/>
            <person name="Helgen K.M."/>
            <person name="Lesk A.M."/>
            <person name="Pringle T.H."/>
            <person name="Patterson N."/>
            <person name="Zhang Y."/>
            <person name="Kreiss A."/>
            <person name="Woods G.M."/>
            <person name="Jones M.E."/>
            <person name="Schuster S.C."/>
        </authorList>
    </citation>
    <scope>NUCLEOTIDE SEQUENCE [LARGE SCALE GENOMIC DNA]</scope>
</reference>
<dbReference type="GO" id="GO:0016493">
    <property type="term" value="F:C-C chemokine receptor activity"/>
    <property type="evidence" value="ECO:0007669"/>
    <property type="project" value="TreeGrafter"/>
</dbReference>
<proteinExistence type="predicted"/>
<keyword evidence="9" id="KW-0807">Transducer</keyword>
<evidence type="ECO:0000256" key="5">
    <source>
        <dbReference type="ARBA" id="ARBA00023040"/>
    </source>
</evidence>
<dbReference type="PRINTS" id="PR00237">
    <property type="entry name" value="GPCRRHODOPSN"/>
</dbReference>